<dbReference type="OrthoDB" id="5518417at2"/>
<dbReference type="Proteomes" id="UP000215244">
    <property type="component" value="Chromosome"/>
</dbReference>
<gene>
    <name evidence="1" type="ORF">CJ263_20115</name>
</gene>
<dbReference type="EMBL" id="CP022957">
    <property type="protein sequence ID" value="ASV32346.1"/>
    <property type="molecule type" value="Genomic_DNA"/>
</dbReference>
<proteinExistence type="predicted"/>
<sequence>MKGICALYGNETDLMESHIFPKFVIKHTKKTGSKFLRKLVEPNKREQDGIKHHLLSFKAEQDFAVREKWFAEKIFHPFLEGTTELEYNENLYYFSISFLWRILLSEFRTTENIKKRWYFELLQEVEEEWKFYLRTDTIPGKFHNVNLFLTDRIKSHSTDLKGVDFYFTRALDGTIVSGPSKEYVIVYGKFNRFVFWSVIKSPGYLDELYDVEIHPKGGSIEIPQRLEYEPITTFMTNRIKKIAEFPLPSEAQQDRIVEEIMKDPESFWKSDIGRSMYNDRFNLEK</sequence>
<name>A0A223VAI8_9FLAO</name>
<keyword evidence="2" id="KW-1185">Reference proteome</keyword>
<reference evidence="1 2" key="1">
    <citation type="submission" date="2017-08" db="EMBL/GenBank/DDBJ databases">
        <title>The complete genome sequence of Maribacter sp. B1, isolated from deep-sea sediment.</title>
        <authorList>
            <person name="Wu Y.-H."/>
            <person name="Cheng H."/>
            <person name="Xu X.-W."/>
        </authorList>
    </citation>
    <scope>NUCLEOTIDE SEQUENCE [LARGE SCALE GENOMIC DNA]</scope>
    <source>
        <strain evidence="1 2">B1</strain>
    </source>
</reference>
<protein>
    <submittedName>
        <fullName evidence="1">Uncharacterized protein</fullName>
    </submittedName>
</protein>
<evidence type="ECO:0000313" key="2">
    <source>
        <dbReference type="Proteomes" id="UP000215244"/>
    </source>
</evidence>
<organism evidence="1 2">
    <name type="scientific">Maribacter cobaltidurans</name>
    <dbReference type="NCBI Taxonomy" id="1178778"/>
    <lineage>
        <taxon>Bacteria</taxon>
        <taxon>Pseudomonadati</taxon>
        <taxon>Bacteroidota</taxon>
        <taxon>Flavobacteriia</taxon>
        <taxon>Flavobacteriales</taxon>
        <taxon>Flavobacteriaceae</taxon>
        <taxon>Maribacter</taxon>
    </lineage>
</organism>
<evidence type="ECO:0000313" key="1">
    <source>
        <dbReference type="EMBL" id="ASV32346.1"/>
    </source>
</evidence>
<dbReference type="AlphaFoldDB" id="A0A223VAI8"/>
<dbReference type="KEGG" id="marb:CJ263_20115"/>
<accession>A0A223VAI8</accession>
<dbReference type="RefSeq" id="WP_094998902.1">
    <property type="nucleotide sequence ID" value="NZ_BMJL01000011.1"/>
</dbReference>